<sequence>MWSSAKRRSKSRSYKRPPCAKKLGSYQHNEMLLCRGLPNRALMRYRLDRRMSRRNSATWDPLHMPDF</sequence>
<gene>
    <name evidence="2" type="ORF">V5799_030493</name>
</gene>
<feature type="compositionally biased region" description="Basic residues" evidence="1">
    <location>
        <begin position="1"/>
        <end position="19"/>
    </location>
</feature>
<evidence type="ECO:0000256" key="1">
    <source>
        <dbReference type="SAM" id="MobiDB-lite"/>
    </source>
</evidence>
<name>A0AAQ4EN01_AMBAM</name>
<dbReference type="EMBL" id="JARKHS020013308">
    <property type="protein sequence ID" value="KAK8776162.1"/>
    <property type="molecule type" value="Genomic_DNA"/>
</dbReference>
<reference evidence="2 3" key="1">
    <citation type="journal article" date="2023" name="Arcadia Sci">
        <title>De novo assembly of a long-read Amblyomma americanum tick genome.</title>
        <authorList>
            <person name="Chou S."/>
            <person name="Poskanzer K.E."/>
            <person name="Rollins M."/>
            <person name="Thuy-Boun P.S."/>
        </authorList>
    </citation>
    <scope>NUCLEOTIDE SEQUENCE [LARGE SCALE GENOMIC DNA]</scope>
    <source>
        <strain evidence="2">F_SG_1</strain>
        <tissue evidence="2">Salivary glands</tissue>
    </source>
</reference>
<comment type="caution">
    <text evidence="2">The sequence shown here is derived from an EMBL/GenBank/DDBJ whole genome shotgun (WGS) entry which is preliminary data.</text>
</comment>
<evidence type="ECO:0000313" key="3">
    <source>
        <dbReference type="Proteomes" id="UP001321473"/>
    </source>
</evidence>
<accession>A0AAQ4EN01</accession>
<evidence type="ECO:0000313" key="2">
    <source>
        <dbReference type="EMBL" id="KAK8776162.1"/>
    </source>
</evidence>
<keyword evidence="3" id="KW-1185">Reference proteome</keyword>
<organism evidence="2 3">
    <name type="scientific">Amblyomma americanum</name>
    <name type="common">Lone star tick</name>
    <dbReference type="NCBI Taxonomy" id="6943"/>
    <lineage>
        <taxon>Eukaryota</taxon>
        <taxon>Metazoa</taxon>
        <taxon>Ecdysozoa</taxon>
        <taxon>Arthropoda</taxon>
        <taxon>Chelicerata</taxon>
        <taxon>Arachnida</taxon>
        <taxon>Acari</taxon>
        <taxon>Parasitiformes</taxon>
        <taxon>Ixodida</taxon>
        <taxon>Ixodoidea</taxon>
        <taxon>Ixodidae</taxon>
        <taxon>Amblyomminae</taxon>
        <taxon>Amblyomma</taxon>
    </lineage>
</organism>
<feature type="region of interest" description="Disordered" evidence="1">
    <location>
        <begin position="1"/>
        <end position="20"/>
    </location>
</feature>
<dbReference type="AlphaFoldDB" id="A0AAQ4EN01"/>
<dbReference type="Proteomes" id="UP001321473">
    <property type="component" value="Unassembled WGS sequence"/>
</dbReference>
<protein>
    <submittedName>
        <fullName evidence="2">Uncharacterized protein</fullName>
    </submittedName>
</protein>
<proteinExistence type="predicted"/>